<feature type="transmembrane region" description="Helical" evidence="2">
    <location>
        <begin position="225"/>
        <end position="247"/>
    </location>
</feature>
<feature type="region of interest" description="Disordered" evidence="1">
    <location>
        <begin position="1"/>
        <end position="74"/>
    </location>
</feature>
<reference evidence="3" key="1">
    <citation type="submission" date="2021-03" db="EMBL/GenBank/DDBJ databases">
        <title>Whole genome shotgun sequence of Actinoplanes consettensis NBRC 14913.</title>
        <authorList>
            <person name="Komaki H."/>
            <person name="Tamura T."/>
        </authorList>
    </citation>
    <scope>NUCLEOTIDE SEQUENCE</scope>
    <source>
        <strain evidence="3">NBRC 14913</strain>
    </source>
</reference>
<feature type="transmembrane region" description="Helical" evidence="2">
    <location>
        <begin position="352"/>
        <end position="372"/>
    </location>
</feature>
<evidence type="ECO:0000256" key="1">
    <source>
        <dbReference type="SAM" id="MobiDB-lite"/>
    </source>
</evidence>
<feature type="transmembrane region" description="Helical" evidence="2">
    <location>
        <begin position="188"/>
        <end position="204"/>
    </location>
</feature>
<feature type="transmembrane region" description="Helical" evidence="2">
    <location>
        <begin position="328"/>
        <end position="345"/>
    </location>
</feature>
<feature type="transmembrane region" description="Helical" evidence="2">
    <location>
        <begin position="304"/>
        <end position="322"/>
    </location>
</feature>
<keyword evidence="4" id="KW-1185">Reference proteome</keyword>
<feature type="compositionally biased region" description="Basic and acidic residues" evidence="1">
    <location>
        <begin position="64"/>
        <end position="74"/>
    </location>
</feature>
<proteinExistence type="predicted"/>
<keyword evidence="2" id="KW-0472">Membrane</keyword>
<gene>
    <name evidence="3" type="ORF">Aco04nite_30130</name>
</gene>
<evidence type="ECO:0000313" key="4">
    <source>
        <dbReference type="Proteomes" id="UP000680865"/>
    </source>
</evidence>
<sequence length="430" mass="44753">MLGRGEEVDEMAYDETAYRRNAGGDQPSDPSAYRTGVAATDYRNRRRDLDPDDTSGLRTTDSLEIGRRPEPEGGRDRLGVHIGWEIVLLLTVAALAFLLYRLDPAALQRPALDTLLISGAAIGLLALGAGLTLRAGVPNLAVGPIALAASLHYAENGDRGLLSAAVPALGIAAGGALVVALLVLMLHIPGWVATLAAAMGVIVYDQLRTGPVNVQGTYDPSDHAFYLFGGFALLAVLGGAFGTLTPIRRLVGRMRPYGDPAERRGGIAALPIIASLLLSSVFAVGAGILLAAKSTGPIVPGTGLEWTGIAFGAALLAGTSAYGRRGGIFGTLLAVAGIALFLDYADRRNFDIALFAIGAATIGAGLLVTRLVETYGRTVPEGTDEDWNAAPTTGTGWSPDLPETWTPSAAAPQQPRANEQWDLGPWGTGR</sequence>
<feature type="transmembrane region" description="Helical" evidence="2">
    <location>
        <begin position="161"/>
        <end position="182"/>
    </location>
</feature>
<dbReference type="Proteomes" id="UP000680865">
    <property type="component" value="Unassembled WGS sequence"/>
</dbReference>
<feature type="transmembrane region" description="Helical" evidence="2">
    <location>
        <begin position="78"/>
        <end position="100"/>
    </location>
</feature>
<organism evidence="3 4">
    <name type="scientific">Winogradskya consettensis</name>
    <dbReference type="NCBI Taxonomy" id="113560"/>
    <lineage>
        <taxon>Bacteria</taxon>
        <taxon>Bacillati</taxon>
        <taxon>Actinomycetota</taxon>
        <taxon>Actinomycetes</taxon>
        <taxon>Micromonosporales</taxon>
        <taxon>Micromonosporaceae</taxon>
        <taxon>Winogradskya</taxon>
    </lineage>
</organism>
<evidence type="ECO:0000313" key="3">
    <source>
        <dbReference type="EMBL" id="GIM72404.1"/>
    </source>
</evidence>
<accession>A0A919SIM9</accession>
<keyword evidence="2" id="KW-0812">Transmembrane</keyword>
<dbReference type="EMBL" id="BOQP01000013">
    <property type="protein sequence ID" value="GIM72404.1"/>
    <property type="molecule type" value="Genomic_DNA"/>
</dbReference>
<evidence type="ECO:0000256" key="2">
    <source>
        <dbReference type="SAM" id="Phobius"/>
    </source>
</evidence>
<feature type="region of interest" description="Disordered" evidence="1">
    <location>
        <begin position="380"/>
        <end position="430"/>
    </location>
</feature>
<protein>
    <submittedName>
        <fullName evidence="3">Uncharacterized protein</fullName>
    </submittedName>
</protein>
<keyword evidence="2" id="KW-1133">Transmembrane helix</keyword>
<feature type="transmembrane region" description="Helical" evidence="2">
    <location>
        <begin position="112"/>
        <end position="131"/>
    </location>
</feature>
<dbReference type="AlphaFoldDB" id="A0A919SIM9"/>
<name>A0A919SIM9_9ACTN</name>
<comment type="caution">
    <text evidence="3">The sequence shown here is derived from an EMBL/GenBank/DDBJ whole genome shotgun (WGS) entry which is preliminary data.</text>
</comment>
<feature type="transmembrane region" description="Helical" evidence="2">
    <location>
        <begin position="267"/>
        <end position="292"/>
    </location>
</feature>